<reference evidence="9 11" key="2">
    <citation type="journal article" date="2013" name="Nature">
        <title>Insights into bilaterian evolution from three spiralian genomes.</title>
        <authorList>
            <person name="Simakov O."/>
            <person name="Marletaz F."/>
            <person name="Cho S.J."/>
            <person name="Edsinger-Gonzales E."/>
            <person name="Havlak P."/>
            <person name="Hellsten U."/>
            <person name="Kuo D.H."/>
            <person name="Larsson T."/>
            <person name="Lv J."/>
            <person name="Arendt D."/>
            <person name="Savage R."/>
            <person name="Osoegawa K."/>
            <person name="de Jong P."/>
            <person name="Grimwood J."/>
            <person name="Chapman J.A."/>
            <person name="Shapiro H."/>
            <person name="Aerts A."/>
            <person name="Otillar R.P."/>
            <person name="Terry A.Y."/>
            <person name="Boore J.L."/>
            <person name="Grigoriev I.V."/>
            <person name="Lindberg D.R."/>
            <person name="Seaver E.C."/>
            <person name="Weisblat D.A."/>
            <person name="Putnam N.H."/>
            <person name="Rokhsar D.S."/>
        </authorList>
    </citation>
    <scope>NUCLEOTIDE SEQUENCE</scope>
</reference>
<dbReference type="OrthoDB" id="1695362at2759"/>
<keyword evidence="6" id="KW-0460">Magnesium</keyword>
<dbReference type="InterPro" id="IPR015797">
    <property type="entry name" value="NUDIX_hydrolase-like_dom_sf"/>
</dbReference>
<dbReference type="GeneID" id="20199576"/>
<dbReference type="SUPFAM" id="SSF55811">
    <property type="entry name" value="Nudix"/>
    <property type="match status" value="1"/>
</dbReference>
<dbReference type="KEGG" id="hro:HELRODRAFT_162420"/>
<dbReference type="InterPro" id="IPR000086">
    <property type="entry name" value="NUDIX_hydrolase_dom"/>
</dbReference>
<dbReference type="EMBL" id="AMQM01001081">
    <property type="status" value="NOT_ANNOTATED_CDS"/>
    <property type="molecule type" value="Genomic_DNA"/>
</dbReference>
<evidence type="ECO:0000256" key="6">
    <source>
        <dbReference type="ARBA" id="ARBA00022842"/>
    </source>
</evidence>
<evidence type="ECO:0000256" key="7">
    <source>
        <dbReference type="ARBA" id="ARBA00023211"/>
    </source>
</evidence>
<dbReference type="RefSeq" id="XP_009022876.1">
    <property type="nucleotide sequence ID" value="XM_009024628.1"/>
</dbReference>
<dbReference type="CTD" id="20199576"/>
<name>T1ESM6_HELRO</name>
<dbReference type="FunCoup" id="T1ESM6">
    <property type="interactions" value="214"/>
</dbReference>
<keyword evidence="5" id="KW-0378">Hydrolase</keyword>
<evidence type="ECO:0000313" key="9">
    <source>
        <dbReference type="EMBL" id="ESN98948.1"/>
    </source>
</evidence>
<protein>
    <recommendedName>
        <fullName evidence="8">Nudix hydrolase domain-containing protein</fullName>
    </recommendedName>
</protein>
<dbReference type="PROSITE" id="PS51462">
    <property type="entry name" value="NUDIX"/>
    <property type="match status" value="1"/>
</dbReference>
<proteinExistence type="inferred from homology"/>
<keyword evidence="4" id="KW-0479">Metal-binding</keyword>
<dbReference type="Gene3D" id="3.90.79.10">
    <property type="entry name" value="Nucleoside Triphosphate Pyrophosphohydrolase"/>
    <property type="match status" value="1"/>
</dbReference>
<dbReference type="PANTHER" id="PTHR12318:SF0">
    <property type="entry name" value="ACYL-COENZYME A DIPHOSPHATASE NUDT19"/>
    <property type="match status" value="1"/>
</dbReference>
<dbReference type="EnsemblMetazoa" id="HelroT162420">
    <property type="protein sequence ID" value="HelroP162420"/>
    <property type="gene ID" value="HelroG162420"/>
</dbReference>
<dbReference type="CDD" id="cd18870">
    <property type="entry name" value="NUDIX_AcylCoAdiphos_Nudt19"/>
    <property type="match status" value="1"/>
</dbReference>
<evidence type="ECO:0000256" key="4">
    <source>
        <dbReference type="ARBA" id="ARBA00022723"/>
    </source>
</evidence>
<evidence type="ECO:0000256" key="5">
    <source>
        <dbReference type="ARBA" id="ARBA00022801"/>
    </source>
</evidence>
<reference evidence="11" key="1">
    <citation type="submission" date="2012-12" db="EMBL/GenBank/DDBJ databases">
        <authorList>
            <person name="Hellsten U."/>
            <person name="Grimwood J."/>
            <person name="Chapman J.A."/>
            <person name="Shapiro H."/>
            <person name="Aerts A."/>
            <person name="Otillar R.P."/>
            <person name="Terry A.Y."/>
            <person name="Boore J.L."/>
            <person name="Simakov O."/>
            <person name="Marletaz F."/>
            <person name="Cho S.-J."/>
            <person name="Edsinger-Gonzales E."/>
            <person name="Havlak P."/>
            <person name="Kuo D.-H."/>
            <person name="Larsson T."/>
            <person name="Lv J."/>
            <person name="Arendt D."/>
            <person name="Savage R."/>
            <person name="Osoegawa K."/>
            <person name="de Jong P."/>
            <person name="Lindberg D.R."/>
            <person name="Seaver E.C."/>
            <person name="Weisblat D.A."/>
            <person name="Putnam N.H."/>
            <person name="Grigoriev I.V."/>
            <person name="Rokhsar D.S."/>
        </authorList>
    </citation>
    <scope>NUCLEOTIDE SEQUENCE</scope>
</reference>
<dbReference type="EMBL" id="KB097143">
    <property type="protein sequence ID" value="ESN98948.1"/>
    <property type="molecule type" value="Genomic_DNA"/>
</dbReference>
<comment type="cofactor">
    <cofactor evidence="1">
        <name>Mn(2+)</name>
        <dbReference type="ChEBI" id="CHEBI:29035"/>
    </cofactor>
</comment>
<dbReference type="HOGENOM" id="CLU_059078_1_0_1"/>
<dbReference type="GO" id="GO:0016818">
    <property type="term" value="F:hydrolase activity, acting on acid anhydrides, in phosphorus-containing anhydrides"/>
    <property type="evidence" value="ECO:0007669"/>
    <property type="project" value="InterPro"/>
</dbReference>
<evidence type="ECO:0000313" key="10">
    <source>
        <dbReference type="EnsemblMetazoa" id="HelroP162420"/>
    </source>
</evidence>
<dbReference type="InterPro" id="IPR039121">
    <property type="entry name" value="NUDT19"/>
</dbReference>
<dbReference type="PANTHER" id="PTHR12318">
    <property type="entry name" value="TESTOSTERONE-REGULATED PROTEIN RP2"/>
    <property type="match status" value="1"/>
</dbReference>
<evidence type="ECO:0000256" key="2">
    <source>
        <dbReference type="ARBA" id="ARBA00001946"/>
    </source>
</evidence>
<accession>T1ESM6</accession>
<feature type="domain" description="Nudix hydrolase" evidence="8">
    <location>
        <begin position="3"/>
        <end position="261"/>
    </location>
</feature>
<comment type="similarity">
    <text evidence="3">Belongs to the Nudix hydrolase family.</text>
</comment>
<dbReference type="AlphaFoldDB" id="T1ESM6"/>
<dbReference type="Proteomes" id="UP000015101">
    <property type="component" value="Unassembled WGS sequence"/>
</dbReference>
<keyword evidence="7" id="KW-0464">Manganese</keyword>
<dbReference type="GO" id="GO:0046872">
    <property type="term" value="F:metal ion binding"/>
    <property type="evidence" value="ECO:0007669"/>
    <property type="project" value="UniProtKB-KW"/>
</dbReference>
<dbReference type="OMA" id="CSDGMVF"/>
<dbReference type="STRING" id="6412.T1ESM6"/>
<organism evidence="10 11">
    <name type="scientific">Helobdella robusta</name>
    <name type="common">Californian leech</name>
    <dbReference type="NCBI Taxonomy" id="6412"/>
    <lineage>
        <taxon>Eukaryota</taxon>
        <taxon>Metazoa</taxon>
        <taxon>Spiralia</taxon>
        <taxon>Lophotrochozoa</taxon>
        <taxon>Annelida</taxon>
        <taxon>Clitellata</taxon>
        <taxon>Hirudinea</taxon>
        <taxon>Rhynchobdellida</taxon>
        <taxon>Glossiphoniidae</taxon>
        <taxon>Helobdella</taxon>
    </lineage>
</organism>
<sequence>MKNWRDAACLLFALKSAPSHSAKPTFAENFKVLMLRRNAKSSFMPSKLVFPGGVISEADYSSNWEALYTGGFGLKMLDLLNDLGLSTTNTYPLIKDNTHWKMHPHIAFRICAIRETFEESGLLLAIKNDKNIRSVDRKLCENVKDHLFFDNISNMTVWRKKIHNNPSEFYNMCKSYNITPNIWALHEWSNWLTPVFKRKSKQTARFDTIFYICCLEGNDLPEAAPDDKEINKAHWLSPSEFLDLNLLETEEKSLMAPPQIYELCKMKGFKHFDALKNASTANNPLNSKERLMPVFSRCKGGYNLILPGDYMYPDNIDGNTVVFDDESMAECPLEKDFNSIDYDKPLHRIVYKDERLHDGLIIKNLKNRK</sequence>
<evidence type="ECO:0000313" key="11">
    <source>
        <dbReference type="Proteomes" id="UP000015101"/>
    </source>
</evidence>
<reference evidence="10" key="3">
    <citation type="submission" date="2015-06" db="UniProtKB">
        <authorList>
            <consortium name="EnsemblMetazoa"/>
        </authorList>
    </citation>
    <scope>IDENTIFICATION</scope>
</reference>
<comment type="cofactor">
    <cofactor evidence="2">
        <name>Mg(2+)</name>
        <dbReference type="ChEBI" id="CHEBI:18420"/>
    </cofactor>
</comment>
<dbReference type="InParanoid" id="T1ESM6"/>
<keyword evidence="11" id="KW-1185">Reference proteome</keyword>
<gene>
    <name evidence="10" type="primary">20199576</name>
    <name evidence="9" type="ORF">HELRODRAFT_162420</name>
</gene>
<evidence type="ECO:0000259" key="8">
    <source>
        <dbReference type="PROSITE" id="PS51462"/>
    </source>
</evidence>
<evidence type="ECO:0000256" key="3">
    <source>
        <dbReference type="ARBA" id="ARBA00005582"/>
    </source>
</evidence>
<dbReference type="eggNOG" id="KOG3904">
    <property type="taxonomic scope" value="Eukaryota"/>
</dbReference>
<evidence type="ECO:0000256" key="1">
    <source>
        <dbReference type="ARBA" id="ARBA00001936"/>
    </source>
</evidence>